<dbReference type="InterPro" id="IPR035969">
    <property type="entry name" value="Rab-GAP_TBC_sf"/>
</dbReference>
<keyword evidence="2" id="KW-0812">Transmembrane</keyword>
<sequence length="187" mass="23005">MQREDEYYRLKEAWTNLSPDAECFQKVKLMHDMISKDVPRCDRMHAFFYSENNGNLKDLQEILNTYMFYRHEQGYDQSMPDLVSPFLYLVKNKPESFWLFVNLMNFREKIFHVSELNLYDVLCDLTLLIKFFFPTFYSHQNWDLFYISSFFGRLKLDFKRDYGLENILRLWEVFYLIFLFRLFGLKI</sequence>
<keyword evidence="1" id="KW-0343">GTPase activation</keyword>
<feature type="transmembrane region" description="Helical" evidence="2">
    <location>
        <begin position="167"/>
        <end position="184"/>
    </location>
</feature>
<protein>
    <submittedName>
        <fullName evidence="4">TBC1 domain family member 15 (Trinotate prediction)</fullName>
    </submittedName>
</protein>
<dbReference type="Pfam" id="PF00566">
    <property type="entry name" value="RabGAP-TBC"/>
    <property type="match status" value="1"/>
</dbReference>
<dbReference type="SUPFAM" id="SSF47923">
    <property type="entry name" value="Ypt/Rab-GAP domain of gyp1p"/>
    <property type="match status" value="1"/>
</dbReference>
<dbReference type="PANTHER" id="PTHR22957:SF502">
    <property type="entry name" value="SMALL G PROTEIN SIGNALING MODULATOR 2-RELATED"/>
    <property type="match status" value="1"/>
</dbReference>
<organism evidence="4">
    <name type="scientific">Henneguya salminicola</name>
    <name type="common">Myxosporean</name>
    <dbReference type="NCBI Taxonomy" id="69463"/>
    <lineage>
        <taxon>Eukaryota</taxon>
        <taxon>Metazoa</taxon>
        <taxon>Cnidaria</taxon>
        <taxon>Myxozoa</taxon>
        <taxon>Myxosporea</taxon>
        <taxon>Bivalvulida</taxon>
        <taxon>Platysporina</taxon>
        <taxon>Myxobolidae</taxon>
        <taxon>Henneguya</taxon>
    </lineage>
</organism>
<dbReference type="PANTHER" id="PTHR22957">
    <property type="entry name" value="TBC1 DOMAIN FAMILY MEMBER GTPASE-ACTIVATING PROTEIN"/>
    <property type="match status" value="1"/>
</dbReference>
<feature type="transmembrane region" description="Helical" evidence="2">
    <location>
        <begin position="116"/>
        <end position="137"/>
    </location>
</feature>
<dbReference type="InterPro" id="IPR000195">
    <property type="entry name" value="Rab-GAP-TBC_dom"/>
</dbReference>
<evidence type="ECO:0000259" key="3">
    <source>
        <dbReference type="PROSITE" id="PS50086"/>
    </source>
</evidence>
<feature type="domain" description="Rab-GAP TBC" evidence="3">
    <location>
        <begin position="1"/>
        <end position="178"/>
    </location>
</feature>
<dbReference type="AlphaFoldDB" id="A0A6G3MF45"/>
<dbReference type="EMBL" id="GHBP01001099">
    <property type="protein sequence ID" value="NDJ92603.1"/>
    <property type="molecule type" value="Transcribed_RNA"/>
</dbReference>
<keyword evidence="2" id="KW-1133">Transmembrane helix</keyword>
<evidence type="ECO:0000313" key="4">
    <source>
        <dbReference type="EMBL" id="NDJ92603.1"/>
    </source>
</evidence>
<name>A0A6G3MF45_HENSL</name>
<dbReference type="PROSITE" id="PS50086">
    <property type="entry name" value="TBC_RABGAP"/>
    <property type="match status" value="1"/>
</dbReference>
<reference evidence="4" key="1">
    <citation type="submission" date="2018-11" db="EMBL/GenBank/DDBJ databases">
        <title>Henneguya salminicola genome and transcriptome.</title>
        <authorList>
            <person name="Yahalomi D."/>
            <person name="Atkinson S.D."/>
            <person name="Neuhof M."/>
            <person name="Chang E.S."/>
            <person name="Philippe H."/>
            <person name="Cartwright P."/>
            <person name="Bartholomew J.L."/>
            <person name="Huchon D."/>
        </authorList>
    </citation>
    <scope>NUCLEOTIDE SEQUENCE</scope>
    <source>
        <strain evidence="4">Hz1</strain>
        <tissue evidence="4">Whole</tissue>
    </source>
</reference>
<accession>A0A6G3MF45</accession>
<proteinExistence type="predicted"/>
<evidence type="ECO:0000256" key="1">
    <source>
        <dbReference type="ARBA" id="ARBA00022468"/>
    </source>
</evidence>
<evidence type="ECO:0000256" key="2">
    <source>
        <dbReference type="SAM" id="Phobius"/>
    </source>
</evidence>
<keyword evidence="2" id="KW-0472">Membrane</keyword>
<dbReference type="GO" id="GO:0005096">
    <property type="term" value="F:GTPase activator activity"/>
    <property type="evidence" value="ECO:0007669"/>
    <property type="project" value="UniProtKB-KW"/>
</dbReference>
<dbReference type="Gene3D" id="1.10.8.270">
    <property type="entry name" value="putative rabgap domain of human tbc1 domain family member 14 like domains"/>
    <property type="match status" value="1"/>
</dbReference>